<protein>
    <recommendedName>
        <fullName evidence="8">Zn(2)-C6 fungal-type domain-containing protein</fullName>
    </recommendedName>
</protein>
<evidence type="ECO:0000256" key="6">
    <source>
        <dbReference type="ARBA" id="ARBA00023242"/>
    </source>
</evidence>
<evidence type="ECO:0000256" key="1">
    <source>
        <dbReference type="ARBA" id="ARBA00022723"/>
    </source>
</evidence>
<dbReference type="GO" id="GO:0000981">
    <property type="term" value="F:DNA-binding transcription factor activity, RNA polymerase II-specific"/>
    <property type="evidence" value="ECO:0007669"/>
    <property type="project" value="InterPro"/>
</dbReference>
<feature type="compositionally biased region" description="Low complexity" evidence="7">
    <location>
        <begin position="408"/>
        <end position="424"/>
    </location>
</feature>
<keyword evidence="2" id="KW-0862">Zinc</keyword>
<dbReference type="SMART" id="SM00066">
    <property type="entry name" value="GAL4"/>
    <property type="match status" value="1"/>
</dbReference>
<feature type="compositionally biased region" description="Polar residues" evidence="7">
    <location>
        <begin position="425"/>
        <end position="434"/>
    </location>
</feature>
<organism evidence="9 10">
    <name type="scientific">Trematosphaeria pertusa</name>
    <dbReference type="NCBI Taxonomy" id="390896"/>
    <lineage>
        <taxon>Eukaryota</taxon>
        <taxon>Fungi</taxon>
        <taxon>Dikarya</taxon>
        <taxon>Ascomycota</taxon>
        <taxon>Pezizomycotina</taxon>
        <taxon>Dothideomycetes</taxon>
        <taxon>Pleosporomycetidae</taxon>
        <taxon>Pleosporales</taxon>
        <taxon>Massarineae</taxon>
        <taxon>Trematosphaeriaceae</taxon>
        <taxon>Trematosphaeria</taxon>
    </lineage>
</organism>
<dbReference type="GO" id="GO:0003677">
    <property type="term" value="F:DNA binding"/>
    <property type="evidence" value="ECO:0007669"/>
    <property type="project" value="UniProtKB-KW"/>
</dbReference>
<dbReference type="Pfam" id="PF11951">
    <property type="entry name" value="Fungal_trans_2"/>
    <property type="match status" value="1"/>
</dbReference>
<dbReference type="EMBL" id="ML987189">
    <property type="protein sequence ID" value="KAF2255989.1"/>
    <property type="molecule type" value="Genomic_DNA"/>
</dbReference>
<keyword evidence="10" id="KW-1185">Reference proteome</keyword>
<feature type="region of interest" description="Disordered" evidence="7">
    <location>
        <begin position="399"/>
        <end position="438"/>
    </location>
</feature>
<accession>A0A6A6IZW4</accession>
<dbReference type="RefSeq" id="XP_033690993.1">
    <property type="nucleotide sequence ID" value="XM_033826358.1"/>
</dbReference>
<gene>
    <name evidence="9" type="ORF">BU26DRAFT_498728</name>
</gene>
<dbReference type="SUPFAM" id="SSF57701">
    <property type="entry name" value="Zn2/Cys6 DNA-binding domain"/>
    <property type="match status" value="1"/>
</dbReference>
<evidence type="ECO:0000256" key="5">
    <source>
        <dbReference type="ARBA" id="ARBA00023163"/>
    </source>
</evidence>
<proteinExistence type="predicted"/>
<dbReference type="InterPro" id="IPR001138">
    <property type="entry name" value="Zn2Cys6_DnaBD"/>
</dbReference>
<dbReference type="PANTHER" id="PTHR36206">
    <property type="entry name" value="ASPERCRYPTIN BIOSYNTHESIS CLUSTER-SPECIFIC TRANSCRIPTION REGULATOR ATNN-RELATED"/>
    <property type="match status" value="1"/>
</dbReference>
<evidence type="ECO:0000259" key="8">
    <source>
        <dbReference type="PROSITE" id="PS50048"/>
    </source>
</evidence>
<dbReference type="PANTHER" id="PTHR36206:SF16">
    <property type="entry name" value="TRANSCRIPTION FACTOR DOMAIN-CONTAINING PROTEIN-RELATED"/>
    <property type="match status" value="1"/>
</dbReference>
<sequence length="568" mass="64451">MQQKKRSRASHPKVRTGCNTCKARRVKCDELRPSCQKCLSTGRTCEGYKNTREWVIIVAPPPPVTDGFEDDRSRRHFDYFRTHAVYELSWFFDGSNWGSLVLKESHSSAAVRHAVIALACSHQDFRDNLTVAAQAPQYAYATQQYSKAIRNLIKETSQDVQESRLKALMCGLLFISIEILRGNDTAARHHLDGCLKIVREAQTRMGTLFRPTEVHPLERDRLEAEAHLCEEIIPMFSRIDVQASAVGLLGGEPTNEASDSSSRDSPAPTEDEVLLLSSFQTINQASYAMLLLANRLHRFLNMYSDIYRNQCVRPIPADILAEKCVLYHQFLRWESAIQPLLATTERQHDYDKLTIMRLHNRTGLLLSESCLDIEECVHDNYQWAFEGIVNLTAELKHRTSSSDEEGASESGSSTTSERGQSSNSTADPSNTSTPALEKGMPRQCLRPFFCLDSGVIFALYWTALKSRDGTLRRRAVALLEHPAQEGVWVGPIQAAIAKRVIEIEEGQLYEQYPPPARIKRPEDIHENMRVHSVTPDIDKARRRAKLVILQKPHGLEGEWHERVECARW</sequence>
<keyword evidence="4" id="KW-0238">DNA-binding</keyword>
<dbReference type="Proteomes" id="UP000800094">
    <property type="component" value="Unassembled WGS sequence"/>
</dbReference>
<dbReference type="GO" id="GO:0008270">
    <property type="term" value="F:zinc ion binding"/>
    <property type="evidence" value="ECO:0007669"/>
    <property type="project" value="InterPro"/>
</dbReference>
<evidence type="ECO:0000256" key="2">
    <source>
        <dbReference type="ARBA" id="ARBA00022833"/>
    </source>
</evidence>
<dbReference type="InterPro" id="IPR036864">
    <property type="entry name" value="Zn2-C6_fun-type_DNA-bd_sf"/>
</dbReference>
<dbReference type="InterPro" id="IPR021858">
    <property type="entry name" value="Fun_TF"/>
</dbReference>
<dbReference type="InterPro" id="IPR052360">
    <property type="entry name" value="Transcr_Regulatory_Proteins"/>
</dbReference>
<evidence type="ECO:0000256" key="3">
    <source>
        <dbReference type="ARBA" id="ARBA00023015"/>
    </source>
</evidence>
<evidence type="ECO:0000313" key="9">
    <source>
        <dbReference type="EMBL" id="KAF2255989.1"/>
    </source>
</evidence>
<keyword evidence="6" id="KW-0539">Nucleus</keyword>
<dbReference type="CDD" id="cd00067">
    <property type="entry name" value="GAL4"/>
    <property type="match status" value="1"/>
</dbReference>
<reference evidence="9" key="1">
    <citation type="journal article" date="2020" name="Stud. Mycol.">
        <title>101 Dothideomycetes genomes: a test case for predicting lifestyles and emergence of pathogens.</title>
        <authorList>
            <person name="Haridas S."/>
            <person name="Albert R."/>
            <person name="Binder M."/>
            <person name="Bloem J."/>
            <person name="Labutti K."/>
            <person name="Salamov A."/>
            <person name="Andreopoulos B."/>
            <person name="Baker S."/>
            <person name="Barry K."/>
            <person name="Bills G."/>
            <person name="Bluhm B."/>
            <person name="Cannon C."/>
            <person name="Castanera R."/>
            <person name="Culley D."/>
            <person name="Daum C."/>
            <person name="Ezra D."/>
            <person name="Gonzalez J."/>
            <person name="Henrissat B."/>
            <person name="Kuo A."/>
            <person name="Liang C."/>
            <person name="Lipzen A."/>
            <person name="Lutzoni F."/>
            <person name="Magnuson J."/>
            <person name="Mondo S."/>
            <person name="Nolan M."/>
            <person name="Ohm R."/>
            <person name="Pangilinan J."/>
            <person name="Park H.-J."/>
            <person name="Ramirez L."/>
            <person name="Alfaro M."/>
            <person name="Sun H."/>
            <person name="Tritt A."/>
            <person name="Yoshinaga Y."/>
            <person name="Zwiers L.-H."/>
            <person name="Turgeon B."/>
            <person name="Goodwin S."/>
            <person name="Spatafora J."/>
            <person name="Crous P."/>
            <person name="Grigoriev I."/>
        </authorList>
    </citation>
    <scope>NUCLEOTIDE SEQUENCE</scope>
    <source>
        <strain evidence="9">CBS 122368</strain>
    </source>
</reference>
<dbReference type="AlphaFoldDB" id="A0A6A6IZW4"/>
<evidence type="ECO:0000256" key="4">
    <source>
        <dbReference type="ARBA" id="ARBA00023125"/>
    </source>
</evidence>
<name>A0A6A6IZW4_9PLEO</name>
<evidence type="ECO:0000313" key="10">
    <source>
        <dbReference type="Proteomes" id="UP000800094"/>
    </source>
</evidence>
<dbReference type="Pfam" id="PF00172">
    <property type="entry name" value="Zn_clus"/>
    <property type="match status" value="1"/>
</dbReference>
<keyword evidence="5" id="KW-0804">Transcription</keyword>
<dbReference type="PROSITE" id="PS50048">
    <property type="entry name" value="ZN2_CY6_FUNGAL_2"/>
    <property type="match status" value="1"/>
</dbReference>
<evidence type="ECO:0000256" key="7">
    <source>
        <dbReference type="SAM" id="MobiDB-lite"/>
    </source>
</evidence>
<dbReference type="PROSITE" id="PS00463">
    <property type="entry name" value="ZN2_CY6_FUNGAL_1"/>
    <property type="match status" value="1"/>
</dbReference>
<dbReference type="OrthoDB" id="2593732at2759"/>
<dbReference type="Gene3D" id="4.10.240.10">
    <property type="entry name" value="Zn(2)-C6 fungal-type DNA-binding domain"/>
    <property type="match status" value="1"/>
</dbReference>
<dbReference type="GeneID" id="54579688"/>
<keyword evidence="3" id="KW-0805">Transcription regulation</keyword>
<feature type="domain" description="Zn(2)-C6 fungal-type" evidence="8">
    <location>
        <begin position="17"/>
        <end position="45"/>
    </location>
</feature>
<keyword evidence="1" id="KW-0479">Metal-binding</keyword>